<keyword evidence="3" id="KW-1185">Reference proteome</keyword>
<dbReference type="RefSeq" id="WP_229808935.1">
    <property type="nucleotide sequence ID" value="NZ_BMZI01000002.1"/>
</dbReference>
<reference evidence="3" key="1">
    <citation type="journal article" date="2019" name="Int. J. Syst. Evol. Microbiol.">
        <title>The Global Catalogue of Microorganisms (GCM) 10K type strain sequencing project: providing services to taxonomists for standard genome sequencing and annotation.</title>
        <authorList>
            <consortium name="The Broad Institute Genomics Platform"/>
            <consortium name="The Broad Institute Genome Sequencing Center for Infectious Disease"/>
            <person name="Wu L."/>
            <person name="Ma J."/>
        </authorList>
    </citation>
    <scope>NUCLEOTIDE SEQUENCE [LARGE SCALE GENOMIC DNA]</scope>
    <source>
        <strain evidence="3">KCTC 32998</strain>
    </source>
</reference>
<organism evidence="2 3">
    <name type="scientific">Salinicola rhizosphaerae</name>
    <dbReference type="NCBI Taxonomy" id="1443141"/>
    <lineage>
        <taxon>Bacteria</taxon>
        <taxon>Pseudomonadati</taxon>
        <taxon>Pseudomonadota</taxon>
        <taxon>Gammaproteobacteria</taxon>
        <taxon>Oceanospirillales</taxon>
        <taxon>Halomonadaceae</taxon>
        <taxon>Salinicola</taxon>
    </lineage>
</organism>
<dbReference type="Proteomes" id="UP000646745">
    <property type="component" value="Unassembled WGS sequence"/>
</dbReference>
<dbReference type="SUPFAM" id="SSF51735">
    <property type="entry name" value="NAD(P)-binding Rossmann-fold domains"/>
    <property type="match status" value="1"/>
</dbReference>
<name>A0ABQ3DXS8_9GAMM</name>
<dbReference type="EMBL" id="BMZI01000002">
    <property type="protein sequence ID" value="GHB14326.1"/>
    <property type="molecule type" value="Genomic_DNA"/>
</dbReference>
<evidence type="ECO:0000259" key="1">
    <source>
        <dbReference type="Pfam" id="PF22917"/>
    </source>
</evidence>
<protein>
    <submittedName>
        <fullName evidence="2">NAD-dependent dehydratase</fullName>
    </submittedName>
</protein>
<gene>
    <name evidence="2" type="ORF">GCM10009038_10830</name>
</gene>
<dbReference type="Gene3D" id="3.40.50.720">
    <property type="entry name" value="NAD(P)-binding Rossmann-like Domain"/>
    <property type="match status" value="1"/>
</dbReference>
<evidence type="ECO:0000313" key="3">
    <source>
        <dbReference type="Proteomes" id="UP000646745"/>
    </source>
</evidence>
<sequence>MKALIAGASGIIGHGAHEALREHGAQVKGLGRRPVEGIDTVTADLTNAEETLNAIREQAAGTTHLFYAALAPDSDLAVEADRNGQMLDNLLDALEQAGAPLERVVIYQGFKIYGIHLGTKVPTPARESDPSHMPPNIYQAQEAMLAARAETANWDYVVLRPDVVVSGNINGNPMNIATVLGTFAAISHELGIPLRYPGSETAYRVLMQITDAALLGDASVWAAEADGISGEAFNITNGDVFRWERLWQDIANYFDMETASPVPLTLADHMADKQPVWQRISQKYGLAENDLEKVVQWGFGDFVFNTETDVISDVNKIYRYGFTPRMDSRQSLFAAFDRLRERKIIP</sequence>
<feature type="domain" description="PRISE-like Rossmann-fold" evidence="1">
    <location>
        <begin position="35"/>
        <end position="346"/>
    </location>
</feature>
<accession>A0ABQ3DXS8</accession>
<dbReference type="PANTHER" id="PTHR32487">
    <property type="entry name" value="3-OXO-DELTA(4,5)-STEROID 5-BETA-REDUCTASE"/>
    <property type="match status" value="1"/>
</dbReference>
<evidence type="ECO:0000313" key="2">
    <source>
        <dbReference type="EMBL" id="GHB14326.1"/>
    </source>
</evidence>
<dbReference type="InterPro" id="IPR055222">
    <property type="entry name" value="PRISE-like_Rossmann-fold"/>
</dbReference>
<dbReference type="CDD" id="cd08948">
    <property type="entry name" value="5beta-POR_like_SDR_a"/>
    <property type="match status" value="1"/>
</dbReference>
<dbReference type="PANTHER" id="PTHR32487:SF0">
    <property type="entry name" value="3-OXO-DELTA(4,5)-STEROID 5-BETA-REDUCTASE"/>
    <property type="match status" value="1"/>
</dbReference>
<proteinExistence type="predicted"/>
<dbReference type="Pfam" id="PF22917">
    <property type="entry name" value="PRISE"/>
    <property type="match status" value="1"/>
</dbReference>
<dbReference type="InterPro" id="IPR036291">
    <property type="entry name" value="NAD(P)-bd_dom_sf"/>
</dbReference>
<comment type="caution">
    <text evidence="2">The sequence shown here is derived from an EMBL/GenBank/DDBJ whole genome shotgun (WGS) entry which is preliminary data.</text>
</comment>